<evidence type="ECO:0000313" key="6">
    <source>
        <dbReference type="Proteomes" id="UP000557688"/>
    </source>
</evidence>
<proteinExistence type="inferred from homology"/>
<evidence type="ECO:0000313" key="5">
    <source>
        <dbReference type="EMBL" id="NVN31575.1"/>
    </source>
</evidence>
<dbReference type="InterPro" id="IPR003140">
    <property type="entry name" value="PLipase/COase/thioEstase"/>
</dbReference>
<reference evidence="5 7" key="1">
    <citation type="submission" date="2020-06" db="EMBL/GenBank/DDBJ databases">
        <title>Description of novel acetic acid bacteria.</title>
        <authorList>
            <person name="Sombolestani A."/>
        </authorList>
    </citation>
    <scope>NUCLEOTIDE SEQUENCE [LARGE SCALE GENOMIC DNA]</scope>
    <source>
        <strain evidence="5 7">LMG 26838</strain>
    </source>
</reference>
<dbReference type="Proteomes" id="UP000565205">
    <property type="component" value="Unassembled WGS sequence"/>
</dbReference>
<keyword evidence="6" id="KW-1185">Reference proteome</keyword>
<evidence type="ECO:0000256" key="2">
    <source>
        <dbReference type="ARBA" id="ARBA00022801"/>
    </source>
</evidence>
<keyword evidence="2" id="KW-0378">Hydrolase</keyword>
<dbReference type="AlphaFoldDB" id="A0A839UVC8"/>
<comment type="caution">
    <text evidence="4">The sequence shown here is derived from an EMBL/GenBank/DDBJ whole genome shotgun (WGS) entry which is preliminary data.</text>
</comment>
<evidence type="ECO:0000256" key="1">
    <source>
        <dbReference type="ARBA" id="ARBA00006499"/>
    </source>
</evidence>
<dbReference type="EMBL" id="JACHXV010000006">
    <property type="protein sequence ID" value="MBB3174258.1"/>
    <property type="molecule type" value="Genomic_DNA"/>
</dbReference>
<evidence type="ECO:0000259" key="3">
    <source>
        <dbReference type="Pfam" id="PF02230"/>
    </source>
</evidence>
<name>A0A839UVC8_9PROT</name>
<organism evidence="4 6">
    <name type="scientific">Endobacter medicaginis</name>
    <dbReference type="NCBI Taxonomy" id="1181271"/>
    <lineage>
        <taxon>Bacteria</taxon>
        <taxon>Pseudomonadati</taxon>
        <taxon>Pseudomonadota</taxon>
        <taxon>Alphaproteobacteria</taxon>
        <taxon>Acetobacterales</taxon>
        <taxon>Acetobacteraceae</taxon>
        <taxon>Endobacter</taxon>
    </lineage>
</organism>
<dbReference type="SUPFAM" id="SSF53474">
    <property type="entry name" value="alpha/beta-Hydrolases"/>
    <property type="match status" value="1"/>
</dbReference>
<comment type="similarity">
    <text evidence="1">Belongs to the AB hydrolase superfamily. AB hydrolase 2 family.</text>
</comment>
<evidence type="ECO:0000313" key="4">
    <source>
        <dbReference type="EMBL" id="MBB3174258.1"/>
    </source>
</evidence>
<dbReference type="InterPro" id="IPR050565">
    <property type="entry name" value="LYPA1-2/EST-like"/>
</dbReference>
<reference evidence="4 6" key="2">
    <citation type="submission" date="2020-08" db="EMBL/GenBank/DDBJ databases">
        <title>Genomic Encyclopedia of Type Strains, Phase III (KMG-III): the genomes of soil and plant-associated and newly described type strains.</title>
        <authorList>
            <person name="Whitman W."/>
        </authorList>
    </citation>
    <scope>NUCLEOTIDE SEQUENCE [LARGE SCALE GENOMIC DNA]</scope>
    <source>
        <strain evidence="4 6">CECT 8088</strain>
    </source>
</reference>
<dbReference type="InterPro" id="IPR029058">
    <property type="entry name" value="AB_hydrolase_fold"/>
</dbReference>
<dbReference type="EMBL" id="JABXXQ010000418">
    <property type="protein sequence ID" value="NVN31575.1"/>
    <property type="molecule type" value="Genomic_DNA"/>
</dbReference>
<evidence type="ECO:0000313" key="7">
    <source>
        <dbReference type="Proteomes" id="UP000565205"/>
    </source>
</evidence>
<dbReference type="PANTHER" id="PTHR10655:SF17">
    <property type="entry name" value="LYSOPHOSPHOLIPASE-LIKE PROTEIN 1"/>
    <property type="match status" value="1"/>
</dbReference>
<dbReference type="Pfam" id="PF02230">
    <property type="entry name" value="Abhydrolase_2"/>
    <property type="match status" value="1"/>
</dbReference>
<feature type="domain" description="Phospholipase/carboxylesterase/thioesterase" evidence="3">
    <location>
        <begin position="4"/>
        <end position="199"/>
    </location>
</feature>
<accession>A0A839UVC8</accession>
<gene>
    <name evidence="4" type="ORF">FHR90_002094</name>
    <name evidence="5" type="ORF">HUK83_14700</name>
</gene>
<dbReference type="GO" id="GO:0016787">
    <property type="term" value="F:hydrolase activity"/>
    <property type="evidence" value="ECO:0007669"/>
    <property type="project" value="UniProtKB-KW"/>
</dbReference>
<sequence length="202" mass="20650">MSESLVVLLHGVGASGADLVPVGQMAAPVLPRTRFVAPDAPFPFDQAPFGRQWFSLAGIGIDNLGGRVAEARAAFDRTVADAIAGAGFTDRLDRVALVGFSQGAIMSLDAVATGRWRGAGVVGFAGLLPLVTPISPAVRGARVLMVNGEADEVIPLAAGRHTAAMLEGAGADLRFMTEPGLGHTISPDGLRQAAAFLALILG</sequence>
<protein>
    <submittedName>
        <fullName evidence="4 5">Phospholipase</fullName>
    </submittedName>
</protein>
<dbReference type="Gene3D" id="3.40.50.1820">
    <property type="entry name" value="alpha/beta hydrolase"/>
    <property type="match status" value="1"/>
</dbReference>
<dbReference type="RefSeq" id="WP_176625978.1">
    <property type="nucleotide sequence ID" value="NZ_JABXXQ010000418.1"/>
</dbReference>
<dbReference type="PANTHER" id="PTHR10655">
    <property type="entry name" value="LYSOPHOSPHOLIPASE-RELATED"/>
    <property type="match status" value="1"/>
</dbReference>
<dbReference type="Proteomes" id="UP000557688">
    <property type="component" value="Unassembled WGS sequence"/>
</dbReference>